<dbReference type="Proteomes" id="UP000236291">
    <property type="component" value="Unassembled WGS sequence"/>
</dbReference>
<evidence type="ECO:0000313" key="1">
    <source>
        <dbReference type="EMBL" id="PNX67336.1"/>
    </source>
</evidence>
<gene>
    <name evidence="1" type="ORF">L195_g063469</name>
</gene>
<evidence type="ECO:0000313" key="2">
    <source>
        <dbReference type="Proteomes" id="UP000236291"/>
    </source>
</evidence>
<protein>
    <submittedName>
        <fullName evidence="1">Uncharacterized protein</fullName>
    </submittedName>
</protein>
<dbReference type="AlphaFoldDB" id="A0A2K3KM47"/>
<accession>A0A2K3KM47</accession>
<name>A0A2K3KM47_TRIPR</name>
<reference evidence="1 2" key="1">
    <citation type="journal article" date="2014" name="Am. J. Bot.">
        <title>Genome assembly and annotation for red clover (Trifolium pratense; Fabaceae).</title>
        <authorList>
            <person name="Istvanek J."/>
            <person name="Jaros M."/>
            <person name="Krenek A."/>
            <person name="Repkova J."/>
        </authorList>
    </citation>
    <scope>NUCLEOTIDE SEQUENCE [LARGE SCALE GENOMIC DNA]</scope>
    <source>
        <strain evidence="2">cv. Tatra</strain>
        <tissue evidence="1">Young leaves</tissue>
    </source>
</reference>
<comment type="caution">
    <text evidence="1">The sequence shown here is derived from an EMBL/GenBank/DDBJ whole genome shotgun (WGS) entry which is preliminary data.</text>
</comment>
<dbReference type="EMBL" id="ASHM01207832">
    <property type="protein sequence ID" value="PNX67336.1"/>
    <property type="molecule type" value="Genomic_DNA"/>
</dbReference>
<organism evidence="1 2">
    <name type="scientific">Trifolium pratense</name>
    <name type="common">Red clover</name>
    <dbReference type="NCBI Taxonomy" id="57577"/>
    <lineage>
        <taxon>Eukaryota</taxon>
        <taxon>Viridiplantae</taxon>
        <taxon>Streptophyta</taxon>
        <taxon>Embryophyta</taxon>
        <taxon>Tracheophyta</taxon>
        <taxon>Spermatophyta</taxon>
        <taxon>Magnoliopsida</taxon>
        <taxon>eudicotyledons</taxon>
        <taxon>Gunneridae</taxon>
        <taxon>Pentapetalae</taxon>
        <taxon>rosids</taxon>
        <taxon>fabids</taxon>
        <taxon>Fabales</taxon>
        <taxon>Fabaceae</taxon>
        <taxon>Papilionoideae</taxon>
        <taxon>50 kb inversion clade</taxon>
        <taxon>NPAAA clade</taxon>
        <taxon>Hologalegina</taxon>
        <taxon>IRL clade</taxon>
        <taxon>Trifolieae</taxon>
        <taxon>Trifolium</taxon>
    </lineage>
</organism>
<reference evidence="1 2" key="2">
    <citation type="journal article" date="2017" name="Front. Plant Sci.">
        <title>Gene Classification and Mining of Molecular Markers Useful in Red Clover (Trifolium pratense) Breeding.</title>
        <authorList>
            <person name="Istvanek J."/>
            <person name="Dluhosova J."/>
            <person name="Dluhos P."/>
            <person name="Patkova L."/>
            <person name="Nedelnik J."/>
            <person name="Repkova J."/>
        </authorList>
    </citation>
    <scope>NUCLEOTIDE SEQUENCE [LARGE SCALE GENOMIC DNA]</scope>
    <source>
        <strain evidence="2">cv. Tatra</strain>
        <tissue evidence="1">Young leaves</tissue>
    </source>
</reference>
<proteinExistence type="predicted"/>
<feature type="non-terminal residue" evidence="1">
    <location>
        <position position="1"/>
    </location>
</feature>
<sequence>RAARNSWKPLSVNCVPFSVTTTCGIQNLDRTSRLKKRRILKDVISDRGSASTHLVK</sequence>